<proteinExistence type="predicted"/>
<accession>A0A1H6FKD3</accession>
<dbReference type="GO" id="GO:0004553">
    <property type="term" value="F:hydrolase activity, hydrolyzing O-glycosyl compounds"/>
    <property type="evidence" value="ECO:0007669"/>
    <property type="project" value="TreeGrafter"/>
</dbReference>
<feature type="signal peptide" evidence="1">
    <location>
        <begin position="1"/>
        <end position="25"/>
    </location>
</feature>
<keyword evidence="1" id="KW-0732">Signal</keyword>
<dbReference type="EMBL" id="FNWJ01000001">
    <property type="protein sequence ID" value="SEH10295.1"/>
    <property type="molecule type" value="Genomic_DNA"/>
</dbReference>
<dbReference type="SUPFAM" id="SSF51445">
    <property type="entry name" value="(Trans)glycosidases"/>
    <property type="match status" value="1"/>
</dbReference>
<evidence type="ECO:0000313" key="3">
    <source>
        <dbReference type="Proteomes" id="UP000222056"/>
    </source>
</evidence>
<dbReference type="PANTHER" id="PTHR12631:SF10">
    <property type="entry name" value="BETA-XYLOSIDASE-LIKE PROTEIN-RELATED"/>
    <property type="match status" value="1"/>
</dbReference>
<organism evidence="2 3">
    <name type="scientific">Thermoleophilum album</name>
    <dbReference type="NCBI Taxonomy" id="29539"/>
    <lineage>
        <taxon>Bacteria</taxon>
        <taxon>Bacillati</taxon>
        <taxon>Actinomycetota</taxon>
        <taxon>Thermoleophilia</taxon>
        <taxon>Thermoleophilales</taxon>
        <taxon>Thermoleophilaceae</taxon>
        <taxon>Thermoleophilum</taxon>
    </lineage>
</organism>
<gene>
    <name evidence="2" type="ORF">SAMN02745716_0144</name>
</gene>
<evidence type="ECO:0000256" key="1">
    <source>
        <dbReference type="SAM" id="SignalP"/>
    </source>
</evidence>
<reference evidence="3" key="1">
    <citation type="submission" date="2016-10" db="EMBL/GenBank/DDBJ databases">
        <authorList>
            <person name="Varghese N."/>
            <person name="Submissions S."/>
        </authorList>
    </citation>
    <scope>NUCLEOTIDE SEQUENCE [LARGE SCALE GENOMIC DNA]</scope>
    <source>
        <strain evidence="3">ATCC 35263</strain>
    </source>
</reference>
<dbReference type="Proteomes" id="UP000222056">
    <property type="component" value="Unassembled WGS sequence"/>
</dbReference>
<evidence type="ECO:0000313" key="2">
    <source>
        <dbReference type="EMBL" id="SEH10295.1"/>
    </source>
</evidence>
<feature type="chain" id="PRO_5013891076" description="Glycoside hydrolase family 42 N-terminal domain-containing protein" evidence="1">
    <location>
        <begin position="26"/>
        <end position="400"/>
    </location>
</feature>
<dbReference type="InterPro" id="IPR017853">
    <property type="entry name" value="GH"/>
</dbReference>
<evidence type="ECO:0008006" key="4">
    <source>
        <dbReference type="Google" id="ProtNLM"/>
    </source>
</evidence>
<name>A0A1H6FKD3_THEAL</name>
<dbReference type="PANTHER" id="PTHR12631">
    <property type="entry name" value="ALPHA-L-IDURONIDASE"/>
    <property type="match status" value="1"/>
</dbReference>
<sequence>MFAIKQAMRVAAVGALLLLVTAATAATAGAARQVPPRFLGMFWGDGIEAAPQPTQDAAWNLMSRAGVETARLVFNWSLAQPEADGPIDFTALDRVVARAARTRIELVPIVMYAPRWARIADTVAAPPKDPQTYADFVAALVRRYGPRGSFWREHRELPYVPLRYWQIWNEPHLPYQWTVPDRREFRRYAFPNGYVALLRAASAAVHGADRSARVVLAGLTNDSWNQLSALYDAGVRGLFDVGAVQTYTGKPANVVRALRLFRAVMRRHGDGRKGLWATEVGWPAAKGRARVPRYAREVVTDDRGVVKRLLVVHRLLVRAVRDRRIGVRRVYWYSWITRYRDRQNIFDYTGLLAWNGRRRFVRKPAFRAYVAVARALAGCARRSDGSCVPLPRPRRPNVSR</sequence>
<dbReference type="STRING" id="29539.SAMN02745716_0144"/>
<protein>
    <recommendedName>
        <fullName evidence="4">Glycoside hydrolase family 42 N-terminal domain-containing protein</fullName>
    </recommendedName>
</protein>
<dbReference type="InterPro" id="IPR051923">
    <property type="entry name" value="Glycosyl_Hydrolase_39"/>
</dbReference>
<dbReference type="AlphaFoldDB" id="A0A1H6FKD3"/>
<dbReference type="Gene3D" id="3.20.20.80">
    <property type="entry name" value="Glycosidases"/>
    <property type="match status" value="1"/>
</dbReference>
<keyword evidence="3" id="KW-1185">Reference proteome</keyword>